<accession>A0A1H1QC22</accession>
<dbReference type="Proteomes" id="UP000243426">
    <property type="component" value="Chromosome I"/>
</dbReference>
<gene>
    <name evidence="1" type="ORF">SAMN05216198_1437</name>
</gene>
<name>A0A1H1QC22_9GAMM</name>
<organism evidence="1 2">
    <name type="scientific">Halopseudomonas litoralis</name>
    <dbReference type="NCBI Taxonomy" id="797277"/>
    <lineage>
        <taxon>Bacteria</taxon>
        <taxon>Pseudomonadati</taxon>
        <taxon>Pseudomonadota</taxon>
        <taxon>Gammaproteobacteria</taxon>
        <taxon>Pseudomonadales</taxon>
        <taxon>Pseudomonadaceae</taxon>
        <taxon>Halopseudomonas</taxon>
    </lineage>
</organism>
<protein>
    <submittedName>
        <fullName evidence="1">Uncharacterized protein</fullName>
    </submittedName>
</protein>
<dbReference type="RefSeq" id="WP_090272683.1">
    <property type="nucleotide sequence ID" value="NZ_LT629748.1"/>
</dbReference>
<proteinExistence type="predicted"/>
<evidence type="ECO:0000313" key="1">
    <source>
        <dbReference type="EMBL" id="SDS20853.1"/>
    </source>
</evidence>
<sequence length="70" mass="6927">MRAVLVAGTALAAPRVEIQAAAAFVGFDFQGVVGVVGHLTQQVIEGTGGTAVGVFAGDPGVEFVARDIGS</sequence>
<dbReference type="EMBL" id="LT629748">
    <property type="protein sequence ID" value="SDS20853.1"/>
    <property type="molecule type" value="Genomic_DNA"/>
</dbReference>
<reference evidence="2" key="1">
    <citation type="submission" date="2016-10" db="EMBL/GenBank/DDBJ databases">
        <authorList>
            <person name="Varghese N."/>
            <person name="Submissions S."/>
        </authorList>
    </citation>
    <scope>NUCLEOTIDE SEQUENCE [LARGE SCALE GENOMIC DNA]</scope>
    <source>
        <strain evidence="2">2SM5</strain>
    </source>
</reference>
<keyword evidence="2" id="KW-1185">Reference proteome</keyword>
<dbReference type="AlphaFoldDB" id="A0A1H1QC22"/>
<evidence type="ECO:0000313" key="2">
    <source>
        <dbReference type="Proteomes" id="UP000243426"/>
    </source>
</evidence>